<dbReference type="PROSITE" id="PS00463">
    <property type="entry name" value="ZN2_CY6_FUNGAL_1"/>
    <property type="match status" value="1"/>
</dbReference>
<reference evidence="4 5" key="1">
    <citation type="journal article" date="2011" name="Proc. Natl. Acad. Sci. U.S.A.">
        <title>Comparative genomics of xylose-fermenting fungi for enhanced biofuel production.</title>
        <authorList>
            <person name="Wohlbach D.J."/>
            <person name="Kuo A."/>
            <person name="Sato T.K."/>
            <person name="Potts K.M."/>
            <person name="Salamov A.A."/>
            <person name="LaButti K.M."/>
            <person name="Sun H."/>
            <person name="Clum A."/>
            <person name="Pangilinan J.L."/>
            <person name="Lindquist E.A."/>
            <person name="Lucas S."/>
            <person name="Lapidus A."/>
            <person name="Jin M."/>
            <person name="Gunawan C."/>
            <person name="Balan V."/>
            <person name="Dale B.E."/>
            <person name="Jeffries T.W."/>
            <person name="Zinkel R."/>
            <person name="Barry K.W."/>
            <person name="Grigoriev I.V."/>
            <person name="Gasch A.P."/>
        </authorList>
    </citation>
    <scope>NUCLEOTIDE SEQUENCE [LARGE SCALE GENOMIC DNA]</scope>
    <source>
        <strain evidence="5">ATCC 10573 / BCRC 21748 / CBS 615 / JCM 9827 / NBRC 10315 / NRRL Y-1498 / VKM Y-70</strain>
    </source>
</reference>
<keyword evidence="1" id="KW-0539">Nucleus</keyword>
<dbReference type="HOGENOM" id="CLU_410587_0_0_1"/>
<evidence type="ECO:0000313" key="4">
    <source>
        <dbReference type="EMBL" id="EGV65909.1"/>
    </source>
</evidence>
<dbReference type="PANTHER" id="PTHR37534">
    <property type="entry name" value="TRANSCRIPTIONAL ACTIVATOR PROTEIN UGA3"/>
    <property type="match status" value="1"/>
</dbReference>
<dbReference type="PANTHER" id="PTHR37534:SF2">
    <property type="entry name" value="N-ACETYLTRANSFERASE DOMAIN-CONTAINING PROTEIN"/>
    <property type="match status" value="1"/>
</dbReference>
<dbReference type="Gene3D" id="4.10.240.10">
    <property type="entry name" value="Zn(2)-C6 fungal-type DNA-binding domain"/>
    <property type="match status" value="1"/>
</dbReference>
<dbReference type="OrthoDB" id="416217at2759"/>
<keyword evidence="5" id="KW-1185">Reference proteome</keyword>
<evidence type="ECO:0000313" key="5">
    <source>
        <dbReference type="Proteomes" id="UP000000707"/>
    </source>
</evidence>
<accession>G3AYR3</accession>
<name>G3AYR3_CANTC</name>
<protein>
    <recommendedName>
        <fullName evidence="3">Zn(2)-C6 fungal-type domain-containing protein</fullName>
    </recommendedName>
</protein>
<proteinExistence type="predicted"/>
<dbReference type="PROSITE" id="PS50048">
    <property type="entry name" value="ZN2_CY6_FUNGAL_2"/>
    <property type="match status" value="1"/>
</dbReference>
<dbReference type="SUPFAM" id="SSF57701">
    <property type="entry name" value="Zn2/Cys6 DNA-binding domain"/>
    <property type="match status" value="1"/>
</dbReference>
<evidence type="ECO:0000259" key="3">
    <source>
        <dbReference type="PROSITE" id="PS50048"/>
    </source>
</evidence>
<evidence type="ECO:0000256" key="2">
    <source>
        <dbReference type="SAM" id="MobiDB-lite"/>
    </source>
</evidence>
<organism evidence="5">
    <name type="scientific">Candida tenuis (strain ATCC 10573 / BCRC 21748 / CBS 615 / JCM 9827 / NBRC 10315 / NRRL Y-1498 / VKM Y-70)</name>
    <name type="common">Yeast</name>
    <name type="synonym">Yamadazyma tenuis</name>
    <dbReference type="NCBI Taxonomy" id="590646"/>
    <lineage>
        <taxon>Eukaryota</taxon>
        <taxon>Fungi</taxon>
        <taxon>Dikarya</taxon>
        <taxon>Ascomycota</taxon>
        <taxon>Saccharomycotina</taxon>
        <taxon>Pichiomycetes</taxon>
        <taxon>Debaryomycetaceae</taxon>
        <taxon>Yamadazyma</taxon>
    </lineage>
</organism>
<feature type="region of interest" description="Disordered" evidence="2">
    <location>
        <begin position="451"/>
        <end position="482"/>
    </location>
</feature>
<evidence type="ECO:0000256" key="1">
    <source>
        <dbReference type="ARBA" id="ARBA00023242"/>
    </source>
</evidence>
<dbReference type="GeneID" id="18250176"/>
<dbReference type="GO" id="GO:0000981">
    <property type="term" value="F:DNA-binding transcription factor activity, RNA polymerase II-specific"/>
    <property type="evidence" value="ECO:0007669"/>
    <property type="project" value="InterPro"/>
</dbReference>
<dbReference type="GO" id="GO:0008270">
    <property type="term" value="F:zinc ion binding"/>
    <property type="evidence" value="ECO:0007669"/>
    <property type="project" value="InterPro"/>
</dbReference>
<dbReference type="CDD" id="cd00067">
    <property type="entry name" value="GAL4"/>
    <property type="match status" value="1"/>
</dbReference>
<feature type="region of interest" description="Disordered" evidence="2">
    <location>
        <begin position="131"/>
        <end position="151"/>
    </location>
</feature>
<dbReference type="InterPro" id="IPR036864">
    <property type="entry name" value="Zn2-C6_fun-type_DNA-bd_sf"/>
</dbReference>
<dbReference type="Pfam" id="PF00172">
    <property type="entry name" value="Zn_clus"/>
    <property type="match status" value="1"/>
</dbReference>
<gene>
    <name evidence="4" type="ORF">CANTEDRAFT_92253</name>
</gene>
<dbReference type="Proteomes" id="UP000000707">
    <property type="component" value="Unassembled WGS sequence"/>
</dbReference>
<dbReference type="eggNOG" id="ENOG502QT0Z">
    <property type="taxonomic scope" value="Eukaryota"/>
</dbReference>
<feature type="domain" description="Zn(2)-C6 fungal-type" evidence="3">
    <location>
        <begin position="14"/>
        <end position="42"/>
    </location>
</feature>
<dbReference type="KEGG" id="cten:18250176"/>
<sequence>MGKARPVKRRTRSGCLTCRDRHMKCDEQLPVCQNCIKSSRKCYRGVRLNFIQYSFYDPNDDVQLGKSFRILDQSVTIAKLYDGKRHYRPYLGLHSKEDLKESDEIFKMECENGTGISLLDGEFSGEFISGNRSLPNGSVPNGGRSKSAGDTRAALVSNSPQIEGVKLDDDLGVLDEKVNKGPLNKYRLSSRPHSRLSNEDMSGGFTAPRPQTSIDSPFFSEDLMSTLEMPNMSSTFSIQNFLVKPQHEVELPNLSSSKIIFDNPNFEFDVHKFIRLMDFERYYWLLDLFNELNIWKSLVPSYCVSLVNNHMENTQVVGNTFLMECLLNCSLENVGQWDHSGNIYRTQLKLFHFSRKLPVSMDNVKLFEILFISIVLILLKLLNRIVFQNDLNDIHVVFNNQARIFNKSVYKLFHTSSTKQRKLRSAVLVSCLQSTSILKFLINKNIESHQYSNNDTPNDDVLESKEDNNRDNDTNESFDLDGDANGALQAAQGLKKEPGLSPTGLEYSSPSSIDSAAWEEDMEEDIEYNHEEYATIKKLNYFEVQNLFSDFFDFDFPQIDDQFTSNASKLRRIFWYLMRLDYSSKFPAFKTFDIKNNFEIPQYPAFHSNIIFPNDQLTLIVLLSKYLLLALEQGDTNPLKLQAQENGDTNLTASLNSTFEVINNSMITDSQKRVWIGHFGWMLK</sequence>
<feature type="region of interest" description="Disordered" evidence="2">
    <location>
        <begin position="184"/>
        <end position="207"/>
    </location>
</feature>
<dbReference type="EMBL" id="GL996512">
    <property type="protein sequence ID" value="EGV65909.1"/>
    <property type="molecule type" value="Genomic_DNA"/>
</dbReference>
<dbReference type="GO" id="GO:0005634">
    <property type="term" value="C:nucleus"/>
    <property type="evidence" value="ECO:0007669"/>
    <property type="project" value="TreeGrafter"/>
</dbReference>
<feature type="compositionally biased region" description="Basic and acidic residues" evidence="2">
    <location>
        <begin position="462"/>
        <end position="473"/>
    </location>
</feature>
<dbReference type="AlphaFoldDB" id="G3AYR3"/>
<dbReference type="GO" id="GO:0000976">
    <property type="term" value="F:transcription cis-regulatory region binding"/>
    <property type="evidence" value="ECO:0007669"/>
    <property type="project" value="TreeGrafter"/>
</dbReference>
<dbReference type="InterPro" id="IPR001138">
    <property type="entry name" value="Zn2Cys6_DnaBD"/>
</dbReference>
<dbReference type="GO" id="GO:0045944">
    <property type="term" value="P:positive regulation of transcription by RNA polymerase II"/>
    <property type="evidence" value="ECO:0007669"/>
    <property type="project" value="TreeGrafter"/>
</dbReference>
<dbReference type="SMART" id="SM00066">
    <property type="entry name" value="GAL4"/>
    <property type="match status" value="1"/>
</dbReference>